<evidence type="ECO:0000256" key="1">
    <source>
        <dbReference type="ARBA" id="ARBA00009570"/>
    </source>
</evidence>
<dbReference type="GO" id="GO:0019380">
    <property type="term" value="P:3-phenylpropionate catabolic process"/>
    <property type="evidence" value="ECO:0007669"/>
    <property type="project" value="TreeGrafter"/>
</dbReference>
<dbReference type="AlphaFoldDB" id="A0A4Y3WIH3"/>
<dbReference type="CDD" id="cd00667">
    <property type="entry name" value="ring_hydroxylating_dioxygenases_beta"/>
    <property type="match status" value="1"/>
</dbReference>
<comment type="caution">
    <text evidence="3">The sequence shown here is derived from an EMBL/GenBank/DDBJ whole genome shotgun (WGS) entry which is preliminary data.</text>
</comment>
<dbReference type="PANTHER" id="PTHR41534">
    <property type="entry name" value="BLR3401 PROTEIN"/>
    <property type="match status" value="1"/>
</dbReference>
<protein>
    <recommendedName>
        <fullName evidence="5">Aromatic-ring-hydroxylating dioxygenase subunit beta</fullName>
    </recommendedName>
</protein>
<dbReference type="EMBL" id="BJNG01000003">
    <property type="protein sequence ID" value="GEC18031.1"/>
    <property type="molecule type" value="Genomic_DNA"/>
</dbReference>
<dbReference type="PANTHER" id="PTHR41534:SF2">
    <property type="entry name" value="3-PHENYLPROPIONATE_CINNAMIC ACID DIOXYGENASE SUBUNIT BETA"/>
    <property type="match status" value="1"/>
</dbReference>
<reference evidence="3 4" key="1">
    <citation type="submission" date="2019-06" db="EMBL/GenBank/DDBJ databases">
        <title>Whole genome shotgun sequence of Pseudonocardia hydrocarbonoxydans NBRC 14498.</title>
        <authorList>
            <person name="Hosoyama A."/>
            <person name="Uohara A."/>
            <person name="Ohji S."/>
            <person name="Ichikawa N."/>
        </authorList>
    </citation>
    <scope>NUCLEOTIDE SEQUENCE [LARGE SCALE GENOMIC DNA]</scope>
    <source>
        <strain evidence="3 4">NBRC 14498</strain>
    </source>
</reference>
<dbReference type="InterPro" id="IPR032710">
    <property type="entry name" value="NTF2-like_dom_sf"/>
</dbReference>
<comment type="similarity">
    <text evidence="1">Belongs to the bacterial ring-hydroxylating dioxygenase beta subunit family.</text>
</comment>
<proteinExistence type="inferred from homology"/>
<dbReference type="GO" id="GO:0016491">
    <property type="term" value="F:oxidoreductase activity"/>
    <property type="evidence" value="ECO:0007669"/>
    <property type="project" value="UniProtKB-KW"/>
</dbReference>
<sequence>MSAPTAGDLTTLDVAAAAAFLHREARLLDERRLDEWLGLFAPDALYWLPINADAEPGTHRDTSLIFDGDVRRRERVYRLLSTPLPSQNPPSRTLHAVSNVEVEPAADGVVRVYSNQLVVEVRTGDHTQRGLGTQNIFAGHCTHDLVRHEGEWRIRMKKLVLLTRDAAVPNLTFML</sequence>
<dbReference type="OrthoDB" id="3212009at2"/>
<gene>
    <name evidence="3" type="ORF">PHY01_03140</name>
</gene>
<name>A0A4Y3WIH3_9PSEU</name>
<dbReference type="Pfam" id="PF00866">
    <property type="entry name" value="Ring_hydroxyl_B"/>
    <property type="match status" value="1"/>
</dbReference>
<dbReference type="Gene3D" id="3.10.450.50">
    <property type="match status" value="1"/>
</dbReference>
<accession>A0A4Y3WIH3</accession>
<evidence type="ECO:0000313" key="4">
    <source>
        <dbReference type="Proteomes" id="UP000320338"/>
    </source>
</evidence>
<keyword evidence="2" id="KW-0560">Oxidoreductase</keyword>
<evidence type="ECO:0008006" key="5">
    <source>
        <dbReference type="Google" id="ProtNLM"/>
    </source>
</evidence>
<keyword evidence="4" id="KW-1185">Reference proteome</keyword>
<dbReference type="Proteomes" id="UP000320338">
    <property type="component" value="Unassembled WGS sequence"/>
</dbReference>
<evidence type="ECO:0000256" key="2">
    <source>
        <dbReference type="ARBA" id="ARBA00023002"/>
    </source>
</evidence>
<dbReference type="InterPro" id="IPR000391">
    <property type="entry name" value="Rng_hydr_dOase-bsu"/>
</dbReference>
<dbReference type="RefSeq" id="WP_141276376.1">
    <property type="nucleotide sequence ID" value="NZ_BAAARZ010000002.1"/>
</dbReference>
<organism evidence="3 4">
    <name type="scientific">Pseudonocardia hydrocarbonoxydans</name>
    <dbReference type="NCBI Taxonomy" id="76726"/>
    <lineage>
        <taxon>Bacteria</taxon>
        <taxon>Bacillati</taxon>
        <taxon>Actinomycetota</taxon>
        <taxon>Actinomycetes</taxon>
        <taxon>Pseudonocardiales</taxon>
        <taxon>Pseudonocardiaceae</taxon>
        <taxon>Pseudonocardia</taxon>
    </lineage>
</organism>
<dbReference type="SUPFAM" id="SSF54427">
    <property type="entry name" value="NTF2-like"/>
    <property type="match status" value="1"/>
</dbReference>
<evidence type="ECO:0000313" key="3">
    <source>
        <dbReference type="EMBL" id="GEC18031.1"/>
    </source>
</evidence>